<evidence type="ECO:0000256" key="5">
    <source>
        <dbReference type="ARBA" id="ARBA00022723"/>
    </source>
</evidence>
<evidence type="ECO:0000256" key="6">
    <source>
        <dbReference type="ARBA" id="ARBA00022763"/>
    </source>
</evidence>
<keyword evidence="9" id="KW-0234">DNA repair</keyword>
<dbReference type="SUPFAM" id="SSF56219">
    <property type="entry name" value="DNase I-like"/>
    <property type="match status" value="1"/>
</dbReference>
<evidence type="ECO:0000256" key="8">
    <source>
        <dbReference type="ARBA" id="ARBA00022842"/>
    </source>
</evidence>
<sequence length="358" mass="39157">MALISRLCMQILSWWQNTPLPADLSIATLISQSWHEFGATSDRWTAVGPAPETRSRSGDATGRDSRQLVLVTWNVDGCSPLPESRLSAIISHILSQVPAVDIIFLQEVSPAALSFLMNDIRIRQHWFSSDADAANWGGQGFGSLTLLSKMRFGYPKESSGRPTLGAVWRVRYPSRFGRDALCCDVFLPISTSPSTAATTAATTAARIRLVNVHLDSLPIQPSQRPEQLSIVASLLRSSCRGLAAGDFNPVLPEDETLVRDNGLVDAWTELHPENPGFTWGIDGKQSFPPNRLDKVALLGLRVRDIELLHPDFVQGPQTHPEAVFAEGSTNPEQEQISYEVVSCSDHSGLRCTFELGGS</sequence>
<dbReference type="GO" id="GO:0005737">
    <property type="term" value="C:cytoplasm"/>
    <property type="evidence" value="ECO:0007669"/>
    <property type="project" value="TreeGrafter"/>
</dbReference>
<dbReference type="InterPro" id="IPR005135">
    <property type="entry name" value="Endo/exonuclease/phosphatase"/>
</dbReference>
<accession>A0A2S4L8B8</accession>
<evidence type="ECO:0000256" key="10">
    <source>
        <dbReference type="ARBA" id="ARBA00023242"/>
    </source>
</evidence>
<comment type="cofactor">
    <cofactor evidence="2">
        <name>Mg(2+)</name>
        <dbReference type="ChEBI" id="CHEBI:18420"/>
    </cofactor>
</comment>
<dbReference type="GO" id="GO:0003697">
    <property type="term" value="F:single-stranded DNA binding"/>
    <property type="evidence" value="ECO:0007669"/>
    <property type="project" value="TreeGrafter"/>
</dbReference>
<dbReference type="PANTHER" id="PTHR15822">
    <property type="entry name" value="TRAF AND TNF RECEPTOR-ASSOCIATED PROTEIN"/>
    <property type="match status" value="1"/>
</dbReference>
<comment type="cofactor">
    <cofactor evidence="1">
        <name>Mn(2+)</name>
        <dbReference type="ChEBI" id="CHEBI:29035"/>
    </cofactor>
</comment>
<keyword evidence="13" id="KW-1185">Reference proteome</keyword>
<evidence type="ECO:0000313" key="12">
    <source>
        <dbReference type="EMBL" id="POR38688.1"/>
    </source>
</evidence>
<reference evidence="12 13" key="1">
    <citation type="submission" date="2018-01" db="EMBL/GenBank/DDBJ databases">
        <title>Harnessing the power of phylogenomics to disentangle the directionality and signatures of interkingdom host jumping in the parasitic fungal genus Tolypocladium.</title>
        <authorList>
            <person name="Quandt C.A."/>
            <person name="Patterson W."/>
            <person name="Spatafora J.W."/>
        </authorList>
    </citation>
    <scope>NUCLEOTIDE SEQUENCE [LARGE SCALE GENOMIC DNA]</scope>
    <source>
        <strain evidence="12 13">NRBC 100945</strain>
    </source>
</reference>
<dbReference type="GO" id="GO:0004518">
    <property type="term" value="F:nuclease activity"/>
    <property type="evidence" value="ECO:0007669"/>
    <property type="project" value="UniProtKB-KW"/>
</dbReference>
<dbReference type="Pfam" id="PF03372">
    <property type="entry name" value="Exo_endo_phos"/>
    <property type="match status" value="1"/>
</dbReference>
<evidence type="ECO:0000256" key="3">
    <source>
        <dbReference type="ARBA" id="ARBA00004322"/>
    </source>
</evidence>
<dbReference type="CDD" id="cd09080">
    <property type="entry name" value="TDP2"/>
    <property type="match status" value="1"/>
</dbReference>
<evidence type="ECO:0000313" key="13">
    <source>
        <dbReference type="Proteomes" id="UP000237481"/>
    </source>
</evidence>
<comment type="subcellular location">
    <subcellularLocation>
        <location evidence="3">Nucleus</location>
        <location evidence="3">PML body</location>
    </subcellularLocation>
</comment>
<evidence type="ECO:0000259" key="11">
    <source>
        <dbReference type="Pfam" id="PF03372"/>
    </source>
</evidence>
<dbReference type="InterPro" id="IPR051547">
    <property type="entry name" value="TDP2-like"/>
</dbReference>
<dbReference type="EMBL" id="PKSG01000112">
    <property type="protein sequence ID" value="POR38688.1"/>
    <property type="molecule type" value="Genomic_DNA"/>
</dbReference>
<proteinExistence type="predicted"/>
<gene>
    <name evidence="12" type="ORF">TPAR_01111</name>
</gene>
<evidence type="ECO:0000256" key="2">
    <source>
        <dbReference type="ARBA" id="ARBA00001946"/>
    </source>
</evidence>
<feature type="domain" description="Endonuclease/exonuclease/phosphatase" evidence="11">
    <location>
        <begin position="71"/>
        <end position="307"/>
    </location>
</feature>
<dbReference type="Proteomes" id="UP000237481">
    <property type="component" value="Unassembled WGS sequence"/>
</dbReference>
<keyword evidence="8" id="KW-0460">Magnesium</keyword>
<dbReference type="GO" id="GO:0070260">
    <property type="term" value="F:5'-tyrosyl-DNA phosphodiesterase activity"/>
    <property type="evidence" value="ECO:0007669"/>
    <property type="project" value="TreeGrafter"/>
</dbReference>
<keyword evidence="6" id="KW-0227">DNA damage</keyword>
<dbReference type="Gene3D" id="3.60.10.10">
    <property type="entry name" value="Endonuclease/exonuclease/phosphatase"/>
    <property type="match status" value="1"/>
</dbReference>
<protein>
    <recommendedName>
        <fullName evidence="11">Endonuclease/exonuclease/phosphatase domain-containing protein</fullName>
    </recommendedName>
</protein>
<evidence type="ECO:0000256" key="7">
    <source>
        <dbReference type="ARBA" id="ARBA00022801"/>
    </source>
</evidence>
<dbReference type="OrthoDB" id="9975959at2759"/>
<dbReference type="GO" id="GO:0006302">
    <property type="term" value="P:double-strand break repair"/>
    <property type="evidence" value="ECO:0007669"/>
    <property type="project" value="TreeGrafter"/>
</dbReference>
<evidence type="ECO:0000256" key="1">
    <source>
        <dbReference type="ARBA" id="ARBA00001936"/>
    </source>
</evidence>
<dbReference type="PANTHER" id="PTHR15822:SF4">
    <property type="entry name" value="TYROSYL-DNA PHOSPHODIESTERASE 2"/>
    <property type="match status" value="1"/>
</dbReference>
<organism evidence="12 13">
    <name type="scientific">Tolypocladium paradoxum</name>
    <dbReference type="NCBI Taxonomy" id="94208"/>
    <lineage>
        <taxon>Eukaryota</taxon>
        <taxon>Fungi</taxon>
        <taxon>Dikarya</taxon>
        <taxon>Ascomycota</taxon>
        <taxon>Pezizomycotina</taxon>
        <taxon>Sordariomycetes</taxon>
        <taxon>Hypocreomycetidae</taxon>
        <taxon>Hypocreales</taxon>
        <taxon>Ophiocordycipitaceae</taxon>
        <taxon>Tolypocladium</taxon>
    </lineage>
</organism>
<evidence type="ECO:0000256" key="4">
    <source>
        <dbReference type="ARBA" id="ARBA00022722"/>
    </source>
</evidence>
<dbReference type="AlphaFoldDB" id="A0A2S4L8B8"/>
<name>A0A2S4L8B8_9HYPO</name>
<dbReference type="InterPro" id="IPR036691">
    <property type="entry name" value="Endo/exonu/phosph_ase_sf"/>
</dbReference>
<evidence type="ECO:0000256" key="9">
    <source>
        <dbReference type="ARBA" id="ARBA00023204"/>
    </source>
</evidence>
<keyword evidence="4" id="KW-0540">Nuclease</keyword>
<keyword evidence="5" id="KW-0479">Metal-binding</keyword>
<dbReference type="GO" id="GO:0046872">
    <property type="term" value="F:metal ion binding"/>
    <property type="evidence" value="ECO:0007669"/>
    <property type="project" value="UniProtKB-KW"/>
</dbReference>
<keyword evidence="10" id="KW-0539">Nucleus</keyword>
<keyword evidence="7" id="KW-0378">Hydrolase</keyword>
<comment type="caution">
    <text evidence="12">The sequence shown here is derived from an EMBL/GenBank/DDBJ whole genome shotgun (WGS) entry which is preliminary data.</text>
</comment>